<dbReference type="Pfam" id="PF12833">
    <property type="entry name" value="HTH_18"/>
    <property type="match status" value="1"/>
</dbReference>
<evidence type="ECO:0000259" key="4">
    <source>
        <dbReference type="PROSITE" id="PS01124"/>
    </source>
</evidence>
<dbReference type="Proteomes" id="UP000292547">
    <property type="component" value="Chromosome"/>
</dbReference>
<dbReference type="KEGG" id="sseo:D0Z67_27490"/>
<evidence type="ECO:0000256" key="3">
    <source>
        <dbReference type="ARBA" id="ARBA00023163"/>
    </source>
</evidence>
<evidence type="ECO:0000256" key="1">
    <source>
        <dbReference type="ARBA" id="ARBA00023015"/>
    </source>
</evidence>
<reference evidence="5 6" key="1">
    <citation type="submission" date="2018-08" db="EMBL/GenBank/DDBJ databases">
        <title>The complete genome sequence of Streptomyces seoulensis, a pioneer strain for nickel superoxide dismutase discovery.</title>
        <authorList>
            <person name="Shin J."/>
            <person name="Lee J.-S."/>
            <person name="Lee E.-J."/>
            <person name="Youn H.-D."/>
        </authorList>
    </citation>
    <scope>NUCLEOTIDE SEQUENCE [LARGE SCALE GENOMIC DNA]</scope>
    <source>
        <strain evidence="5 6">KCTC 9819</strain>
    </source>
</reference>
<proteinExistence type="predicted"/>
<keyword evidence="3" id="KW-0804">Transcription</keyword>
<protein>
    <submittedName>
        <fullName evidence="5">AraC family transcriptional regulator</fullName>
    </submittedName>
</protein>
<dbReference type="SMART" id="SM00342">
    <property type="entry name" value="HTH_ARAC"/>
    <property type="match status" value="1"/>
</dbReference>
<dbReference type="OrthoDB" id="9799345at2"/>
<dbReference type="Pfam" id="PF14525">
    <property type="entry name" value="AraC_binding_2"/>
    <property type="match status" value="1"/>
</dbReference>
<dbReference type="PANTHER" id="PTHR46796">
    <property type="entry name" value="HTH-TYPE TRANSCRIPTIONAL ACTIVATOR RHAS-RELATED"/>
    <property type="match status" value="1"/>
</dbReference>
<keyword evidence="2" id="KW-0238">DNA-binding</keyword>
<dbReference type="STRING" id="73044.GCA_000725795_00444"/>
<evidence type="ECO:0000313" key="5">
    <source>
        <dbReference type="EMBL" id="QBJ93644.1"/>
    </source>
</evidence>
<sequence>MRTGGWGYIGMTDRKDSRLRGTESFEAVASALFAPLRVTDPGPQGFEAVVDHAVIGPVVVARIQATAATVTRDNRSITSGDVEWMHFTLHHHGPVTAIQDDRTTAVRPGELFACDNTRPYRLIGADPSDMTVLCVPRASLGRHADSISRRTALPMSTQDGIGRLLGHALSAADEDLPVQRVSRTYLADALTALLLAAFADTTPERASVASDLADRIRAYALAQLGDPCLSAERVAHQHHISVRYLHALFKGGDLTFASWVRHERLLRIRRDLLDPASADIPTARIAARWGVHDTKHLGRSLKREFGESVSDLRRKQMD</sequence>
<keyword evidence="1" id="KW-0805">Transcription regulation</keyword>
<feature type="domain" description="HTH araC/xylS-type" evidence="4">
    <location>
        <begin position="214"/>
        <end position="315"/>
    </location>
</feature>
<keyword evidence="6" id="KW-1185">Reference proteome</keyword>
<evidence type="ECO:0000313" key="6">
    <source>
        <dbReference type="Proteomes" id="UP000292547"/>
    </source>
</evidence>
<gene>
    <name evidence="5" type="ORF">D0Z67_27490</name>
</gene>
<name>A0A4P6U3M9_STRSO</name>
<dbReference type="GO" id="GO:0003700">
    <property type="term" value="F:DNA-binding transcription factor activity"/>
    <property type="evidence" value="ECO:0007669"/>
    <property type="project" value="InterPro"/>
</dbReference>
<dbReference type="AlphaFoldDB" id="A0A4P6U3M9"/>
<dbReference type="GO" id="GO:0043565">
    <property type="term" value="F:sequence-specific DNA binding"/>
    <property type="evidence" value="ECO:0007669"/>
    <property type="project" value="InterPro"/>
</dbReference>
<dbReference type="Gene3D" id="1.10.10.60">
    <property type="entry name" value="Homeodomain-like"/>
    <property type="match status" value="1"/>
</dbReference>
<dbReference type="PANTHER" id="PTHR46796:SF6">
    <property type="entry name" value="ARAC SUBFAMILY"/>
    <property type="match status" value="1"/>
</dbReference>
<dbReference type="InterPro" id="IPR018060">
    <property type="entry name" value="HTH_AraC"/>
</dbReference>
<dbReference type="InterPro" id="IPR050204">
    <property type="entry name" value="AraC_XylS_family_regulators"/>
</dbReference>
<evidence type="ECO:0000256" key="2">
    <source>
        <dbReference type="ARBA" id="ARBA00023125"/>
    </source>
</evidence>
<accession>A0A4P6U3M9</accession>
<dbReference type="EMBL" id="CP032229">
    <property type="protein sequence ID" value="QBJ93644.1"/>
    <property type="molecule type" value="Genomic_DNA"/>
</dbReference>
<dbReference type="PROSITE" id="PS01124">
    <property type="entry name" value="HTH_ARAC_FAMILY_2"/>
    <property type="match status" value="1"/>
</dbReference>
<organism evidence="5 6">
    <name type="scientific">Streptomyces seoulensis</name>
    <dbReference type="NCBI Taxonomy" id="73044"/>
    <lineage>
        <taxon>Bacteria</taxon>
        <taxon>Bacillati</taxon>
        <taxon>Actinomycetota</taxon>
        <taxon>Actinomycetes</taxon>
        <taxon>Kitasatosporales</taxon>
        <taxon>Streptomycetaceae</taxon>
        <taxon>Streptomyces</taxon>
    </lineage>
</organism>
<dbReference type="InterPro" id="IPR035418">
    <property type="entry name" value="AraC-bd_2"/>
</dbReference>